<organism evidence="1">
    <name type="scientific">Rhizophagus irregularis (strain DAOM 181602 / DAOM 197198 / MUCL 43194)</name>
    <name type="common">Arbuscular mycorrhizal fungus</name>
    <name type="synonym">Glomus intraradices</name>
    <dbReference type="NCBI Taxonomy" id="747089"/>
    <lineage>
        <taxon>Eukaryota</taxon>
        <taxon>Fungi</taxon>
        <taxon>Fungi incertae sedis</taxon>
        <taxon>Mucoromycota</taxon>
        <taxon>Glomeromycotina</taxon>
        <taxon>Glomeromycetes</taxon>
        <taxon>Glomerales</taxon>
        <taxon>Glomeraceae</taxon>
        <taxon>Rhizophagus</taxon>
    </lineage>
</organism>
<dbReference type="EMBL" id="KI279668">
    <property type="protein sequence ID" value="ESA17942.1"/>
    <property type="molecule type" value="Genomic_DNA"/>
</dbReference>
<accession>U9UE39</accession>
<reference evidence="1" key="1">
    <citation type="submission" date="2013-07" db="EMBL/GenBank/DDBJ databases">
        <title>The genome of an arbuscular mycorrhizal fungus provides insights into the evolution of the oldest plant symbiosis.</title>
        <authorList>
            <consortium name="DOE Joint Genome Institute"/>
            <person name="Tisserant E."/>
            <person name="Malbreil M."/>
            <person name="Kuo A."/>
            <person name="Kohler A."/>
            <person name="Symeonidi A."/>
            <person name="Balestrini R."/>
            <person name="Charron P."/>
            <person name="Duensing N."/>
            <person name="Frei-dit-Frey N."/>
            <person name="Gianinazzi-Pearson V."/>
            <person name="Gilbert B."/>
            <person name="Handa Y."/>
            <person name="Hijri M."/>
            <person name="Kaul R."/>
            <person name="Kawaguchi M."/>
            <person name="Krajinski F."/>
            <person name="Lammers P."/>
            <person name="Lapierre D."/>
            <person name="Masclaux F.G."/>
            <person name="Murat C."/>
            <person name="Morin E."/>
            <person name="Ndikumana S."/>
            <person name="Pagni M."/>
            <person name="Petitpierre D."/>
            <person name="Requena N."/>
            <person name="Rosikiewicz P."/>
            <person name="Riley R."/>
            <person name="Saito K."/>
            <person name="San Clemente H."/>
            <person name="Shapiro H."/>
            <person name="van Tuinen D."/>
            <person name="Becard G."/>
            <person name="Bonfante P."/>
            <person name="Paszkowski U."/>
            <person name="Shachar-Hill Y."/>
            <person name="Young J.P."/>
            <person name="Sanders I.R."/>
            <person name="Henrissat B."/>
            <person name="Rensing S.A."/>
            <person name="Grigoriev I.V."/>
            <person name="Corradi N."/>
            <person name="Roux C."/>
            <person name="Martin F."/>
        </authorList>
    </citation>
    <scope>NUCLEOTIDE SEQUENCE</scope>
    <source>
        <strain evidence="1">DAOM 197198</strain>
    </source>
</reference>
<protein>
    <submittedName>
        <fullName evidence="1">Uncharacterized protein</fullName>
    </submittedName>
</protein>
<dbReference type="HOGENOM" id="CLU_3088387_0_0_1"/>
<gene>
    <name evidence="1" type="ORF">GLOINDRAFT_21230</name>
</gene>
<proteinExistence type="predicted"/>
<name>U9UE39_RHIID</name>
<evidence type="ECO:0000313" key="1">
    <source>
        <dbReference type="EMBL" id="ESA17942.1"/>
    </source>
</evidence>
<sequence length="52" mass="5884">MNPIEHNKCIMNMKDDIMSSLIAAIIYYARLAMNFEPEKDYLSGEETSGGNI</sequence>
<dbReference type="AlphaFoldDB" id="U9UE39"/>